<feature type="coiled-coil region" evidence="1">
    <location>
        <begin position="36"/>
        <end position="77"/>
    </location>
</feature>
<dbReference type="Pfam" id="PF07795">
    <property type="entry name" value="DUF1635"/>
    <property type="match status" value="1"/>
</dbReference>
<protein>
    <submittedName>
        <fullName evidence="2">Uncharacterized protein</fullName>
    </submittedName>
</protein>
<comment type="caution">
    <text evidence="2">The sequence shown here is derived from an EMBL/GenBank/DDBJ whole genome shotgun (WGS) entry which is preliminary data.</text>
</comment>
<dbReference type="AlphaFoldDB" id="A0AAV9F6C6"/>
<accession>A0AAV9F6C6</accession>
<proteinExistence type="predicted"/>
<evidence type="ECO:0000313" key="2">
    <source>
        <dbReference type="EMBL" id="KAK1320774.1"/>
    </source>
</evidence>
<name>A0AAV9F6C6_ACOCL</name>
<keyword evidence="1" id="KW-0175">Coiled coil</keyword>
<dbReference type="Proteomes" id="UP001180020">
    <property type="component" value="Unassembled WGS sequence"/>
</dbReference>
<reference evidence="2" key="2">
    <citation type="submission" date="2023-06" db="EMBL/GenBank/DDBJ databases">
        <authorList>
            <person name="Ma L."/>
            <person name="Liu K.-W."/>
            <person name="Li Z."/>
            <person name="Hsiao Y.-Y."/>
            <person name="Qi Y."/>
            <person name="Fu T."/>
            <person name="Tang G."/>
            <person name="Zhang D."/>
            <person name="Sun W.-H."/>
            <person name="Liu D.-K."/>
            <person name="Li Y."/>
            <person name="Chen G.-Z."/>
            <person name="Liu X.-D."/>
            <person name="Liao X.-Y."/>
            <person name="Jiang Y.-T."/>
            <person name="Yu X."/>
            <person name="Hao Y."/>
            <person name="Huang J."/>
            <person name="Zhao X.-W."/>
            <person name="Ke S."/>
            <person name="Chen Y.-Y."/>
            <person name="Wu W.-L."/>
            <person name="Hsu J.-L."/>
            <person name="Lin Y.-F."/>
            <person name="Huang M.-D."/>
            <person name="Li C.-Y."/>
            <person name="Huang L."/>
            <person name="Wang Z.-W."/>
            <person name="Zhao X."/>
            <person name="Zhong W.-Y."/>
            <person name="Peng D.-H."/>
            <person name="Ahmad S."/>
            <person name="Lan S."/>
            <person name="Zhang J.-S."/>
            <person name="Tsai W.-C."/>
            <person name="Van De Peer Y."/>
            <person name="Liu Z.-J."/>
        </authorList>
    </citation>
    <scope>NUCLEOTIDE SEQUENCE</scope>
    <source>
        <strain evidence="2">CP</strain>
        <tissue evidence="2">Leaves</tissue>
    </source>
</reference>
<evidence type="ECO:0000256" key="1">
    <source>
        <dbReference type="SAM" id="Coils"/>
    </source>
</evidence>
<keyword evidence="3" id="KW-1185">Reference proteome</keyword>
<evidence type="ECO:0000313" key="3">
    <source>
        <dbReference type="Proteomes" id="UP001180020"/>
    </source>
</evidence>
<dbReference type="InterPro" id="IPR012862">
    <property type="entry name" value="DUF1635"/>
</dbReference>
<organism evidence="2 3">
    <name type="scientific">Acorus calamus</name>
    <name type="common">Sweet flag</name>
    <dbReference type="NCBI Taxonomy" id="4465"/>
    <lineage>
        <taxon>Eukaryota</taxon>
        <taxon>Viridiplantae</taxon>
        <taxon>Streptophyta</taxon>
        <taxon>Embryophyta</taxon>
        <taxon>Tracheophyta</taxon>
        <taxon>Spermatophyta</taxon>
        <taxon>Magnoliopsida</taxon>
        <taxon>Liliopsida</taxon>
        <taxon>Acoraceae</taxon>
        <taxon>Acorus</taxon>
    </lineage>
</organism>
<sequence>MDAVSLALEEIESLRKCLYYSTIEKESLRTTALTELREKEERVNQLCLLLKQTTHERDEVRNHLHQLQLLLHKLTQQPVDPSPPTNPIWANSSLIDSDNLSSDSAFDEIDRTLAEMDRADRLVKVRALPEKGRLMQAVTDAGPLLKNCSWRGRSRCGGIRLHLSSGCRSLRSDWRGGFWVGGQRGQCGQWDRRRRG</sequence>
<gene>
    <name evidence="2" type="ORF">QJS10_CPA03g01496</name>
</gene>
<dbReference type="EMBL" id="JAUJYO010000003">
    <property type="protein sequence ID" value="KAK1320774.1"/>
    <property type="molecule type" value="Genomic_DNA"/>
</dbReference>
<dbReference type="PANTHER" id="PTHR33431">
    <property type="entry name" value="ENABLED-LIKE PROTEIN (DUF1635)"/>
    <property type="match status" value="1"/>
</dbReference>
<dbReference type="PANTHER" id="PTHR33431:SF3">
    <property type="entry name" value="ENABLED-LIKE PROTEIN (DUF1635)"/>
    <property type="match status" value="1"/>
</dbReference>
<reference evidence="2" key="1">
    <citation type="journal article" date="2023" name="Nat. Commun.">
        <title>Diploid and tetraploid genomes of Acorus and the evolution of monocots.</title>
        <authorList>
            <person name="Ma L."/>
            <person name="Liu K.W."/>
            <person name="Li Z."/>
            <person name="Hsiao Y.Y."/>
            <person name="Qi Y."/>
            <person name="Fu T."/>
            <person name="Tang G.D."/>
            <person name="Zhang D."/>
            <person name="Sun W.H."/>
            <person name="Liu D.K."/>
            <person name="Li Y."/>
            <person name="Chen G.Z."/>
            <person name="Liu X.D."/>
            <person name="Liao X.Y."/>
            <person name="Jiang Y.T."/>
            <person name="Yu X."/>
            <person name="Hao Y."/>
            <person name="Huang J."/>
            <person name="Zhao X.W."/>
            <person name="Ke S."/>
            <person name="Chen Y.Y."/>
            <person name="Wu W.L."/>
            <person name="Hsu J.L."/>
            <person name="Lin Y.F."/>
            <person name="Huang M.D."/>
            <person name="Li C.Y."/>
            <person name="Huang L."/>
            <person name="Wang Z.W."/>
            <person name="Zhao X."/>
            <person name="Zhong W.Y."/>
            <person name="Peng D.H."/>
            <person name="Ahmad S."/>
            <person name="Lan S."/>
            <person name="Zhang J.S."/>
            <person name="Tsai W.C."/>
            <person name="Van de Peer Y."/>
            <person name="Liu Z.J."/>
        </authorList>
    </citation>
    <scope>NUCLEOTIDE SEQUENCE</scope>
    <source>
        <strain evidence="2">CP</strain>
    </source>
</reference>